<dbReference type="PANTHER" id="PTHR35526">
    <property type="entry name" value="ANTI-SIGMA-F FACTOR RSBW-RELATED"/>
    <property type="match status" value="1"/>
</dbReference>
<dbReference type="InterPro" id="IPR050267">
    <property type="entry name" value="Anti-sigma-factor_SerPK"/>
</dbReference>
<comment type="caution">
    <text evidence="3">The sequence shown here is derived from an EMBL/GenBank/DDBJ whole genome shotgun (WGS) entry which is preliminary data.</text>
</comment>
<dbReference type="Gene3D" id="3.30.565.10">
    <property type="entry name" value="Histidine kinase-like ATPase, C-terminal domain"/>
    <property type="match status" value="1"/>
</dbReference>
<evidence type="ECO:0000313" key="3">
    <source>
        <dbReference type="EMBL" id="MDT0546876.1"/>
    </source>
</evidence>
<dbReference type="Proteomes" id="UP001180754">
    <property type="component" value="Unassembled WGS sequence"/>
</dbReference>
<dbReference type="PANTHER" id="PTHR35526:SF3">
    <property type="entry name" value="ANTI-SIGMA-F FACTOR RSBW"/>
    <property type="match status" value="1"/>
</dbReference>
<keyword evidence="3" id="KW-0547">Nucleotide-binding</keyword>
<dbReference type="GO" id="GO:0005524">
    <property type="term" value="F:ATP binding"/>
    <property type="evidence" value="ECO:0007669"/>
    <property type="project" value="UniProtKB-KW"/>
</dbReference>
<gene>
    <name evidence="3" type="ORF">RND15_29840</name>
</gene>
<sequence>MSRHFTRTDTSVSVQPPTARHFTVLLSATRKGARLARLLATERLRSWGLPHETAALVIAELAANAALHGRLPGRNFRLTLAVAANGPTATLRIEVRDSRTERLPALRRRGETDGESGHGLLLVEELADRWGAVPELICKTVWAELTLPL</sequence>
<accession>A0ABU2XLS7</accession>
<dbReference type="InterPro" id="IPR036890">
    <property type="entry name" value="HATPase_C_sf"/>
</dbReference>
<feature type="domain" description="Histidine kinase/HSP90-like ATPase" evidence="2">
    <location>
        <begin position="28"/>
        <end position="129"/>
    </location>
</feature>
<proteinExistence type="predicted"/>
<reference evidence="3" key="1">
    <citation type="submission" date="2024-05" db="EMBL/GenBank/DDBJ databases">
        <title>30 novel species of actinomycetes from the DSMZ collection.</title>
        <authorList>
            <person name="Nouioui I."/>
        </authorList>
    </citation>
    <scope>NUCLEOTIDE SEQUENCE</scope>
    <source>
        <strain evidence="3">DSM 41529</strain>
    </source>
</reference>
<protein>
    <submittedName>
        <fullName evidence="3">ATP-binding protein</fullName>
    </submittedName>
</protein>
<dbReference type="EMBL" id="JAVRFD010000016">
    <property type="protein sequence ID" value="MDT0546876.1"/>
    <property type="molecule type" value="Genomic_DNA"/>
</dbReference>
<name>A0ABU2XLS7_9ACTN</name>
<keyword evidence="1" id="KW-0808">Transferase</keyword>
<dbReference type="CDD" id="cd16936">
    <property type="entry name" value="HATPase_RsbW-like"/>
    <property type="match status" value="1"/>
</dbReference>
<keyword evidence="1" id="KW-0723">Serine/threonine-protein kinase</keyword>
<evidence type="ECO:0000259" key="2">
    <source>
        <dbReference type="Pfam" id="PF13581"/>
    </source>
</evidence>
<dbReference type="InterPro" id="IPR003594">
    <property type="entry name" value="HATPase_dom"/>
</dbReference>
<keyword evidence="4" id="KW-1185">Reference proteome</keyword>
<organism evidence="3 4">
    <name type="scientific">Streptomyces lonegramiae</name>
    <dbReference type="NCBI Taxonomy" id="3075524"/>
    <lineage>
        <taxon>Bacteria</taxon>
        <taxon>Bacillati</taxon>
        <taxon>Actinomycetota</taxon>
        <taxon>Actinomycetes</taxon>
        <taxon>Kitasatosporales</taxon>
        <taxon>Streptomycetaceae</taxon>
        <taxon>Streptomyces</taxon>
    </lineage>
</organism>
<evidence type="ECO:0000313" key="4">
    <source>
        <dbReference type="Proteomes" id="UP001180754"/>
    </source>
</evidence>
<evidence type="ECO:0000256" key="1">
    <source>
        <dbReference type="ARBA" id="ARBA00022527"/>
    </source>
</evidence>
<keyword evidence="3" id="KW-0067">ATP-binding</keyword>
<dbReference type="Pfam" id="PF13581">
    <property type="entry name" value="HATPase_c_2"/>
    <property type="match status" value="1"/>
</dbReference>
<keyword evidence="1" id="KW-0418">Kinase</keyword>
<dbReference type="RefSeq" id="WP_311727366.1">
    <property type="nucleotide sequence ID" value="NZ_JAVRFD010000016.1"/>
</dbReference>